<dbReference type="EnsemblMetazoa" id="PPA42801.1">
    <property type="protein sequence ID" value="PPA42801.1"/>
    <property type="gene ID" value="WBGene00281170"/>
</dbReference>
<protein>
    <submittedName>
        <fullName evidence="1">Uncharacterized protein</fullName>
    </submittedName>
</protein>
<reference evidence="1" key="2">
    <citation type="submission" date="2022-06" db="UniProtKB">
        <authorList>
            <consortium name="EnsemblMetazoa"/>
        </authorList>
    </citation>
    <scope>IDENTIFICATION</scope>
    <source>
        <strain evidence="1">PS312</strain>
    </source>
</reference>
<keyword evidence="2" id="KW-1185">Reference proteome</keyword>
<accession>A0A8R1Z0Y9</accession>
<name>A0A2A6BHR7_PRIPA</name>
<accession>A0A2A6BHR7</accession>
<evidence type="ECO:0000313" key="2">
    <source>
        <dbReference type="Proteomes" id="UP000005239"/>
    </source>
</evidence>
<dbReference type="Proteomes" id="UP000005239">
    <property type="component" value="Unassembled WGS sequence"/>
</dbReference>
<organism evidence="1 2">
    <name type="scientific">Pristionchus pacificus</name>
    <name type="common">Parasitic nematode worm</name>
    <dbReference type="NCBI Taxonomy" id="54126"/>
    <lineage>
        <taxon>Eukaryota</taxon>
        <taxon>Metazoa</taxon>
        <taxon>Ecdysozoa</taxon>
        <taxon>Nematoda</taxon>
        <taxon>Chromadorea</taxon>
        <taxon>Rhabditida</taxon>
        <taxon>Rhabditina</taxon>
        <taxon>Diplogasteromorpha</taxon>
        <taxon>Diplogasteroidea</taxon>
        <taxon>Neodiplogasteridae</taxon>
        <taxon>Pristionchus</taxon>
    </lineage>
</organism>
<sequence>MFELRLIHLSADLMKRMTRRKFKTMVYYLNYPLLLALCRFINAKCMKCFFGVENMNWTPIFIEMFSRKLDKLFIVNEAYENYLSRSDMSSLKMKLTKLDKQVWFTASCVEGYYHFYQHHEDTVELHNVDRLYLTVCKVQARETDSILIKLSTLLCEFNLIQEKHDFVNDTSNFLFGSYNVDWAATIIKIAYRLWESGYGSRHRAVMLFRNALAITTQY</sequence>
<proteinExistence type="predicted"/>
<gene>
    <name evidence="1" type="primary">WBGene00281170</name>
</gene>
<dbReference type="AlphaFoldDB" id="A0A2A6BHR7"/>
<evidence type="ECO:0000313" key="1">
    <source>
        <dbReference type="EnsemblMetazoa" id="PPA42801.1"/>
    </source>
</evidence>
<reference evidence="2" key="1">
    <citation type="journal article" date="2008" name="Nat. Genet.">
        <title>The Pristionchus pacificus genome provides a unique perspective on nematode lifestyle and parasitism.</title>
        <authorList>
            <person name="Dieterich C."/>
            <person name="Clifton S.W."/>
            <person name="Schuster L.N."/>
            <person name="Chinwalla A."/>
            <person name="Delehaunty K."/>
            <person name="Dinkelacker I."/>
            <person name="Fulton L."/>
            <person name="Fulton R."/>
            <person name="Godfrey J."/>
            <person name="Minx P."/>
            <person name="Mitreva M."/>
            <person name="Roeseler W."/>
            <person name="Tian H."/>
            <person name="Witte H."/>
            <person name="Yang S.P."/>
            <person name="Wilson R.K."/>
            <person name="Sommer R.J."/>
        </authorList>
    </citation>
    <scope>NUCLEOTIDE SEQUENCE [LARGE SCALE GENOMIC DNA]</scope>
    <source>
        <strain evidence="2">PS312</strain>
    </source>
</reference>